<feature type="non-terminal residue" evidence="3">
    <location>
        <position position="252"/>
    </location>
</feature>
<evidence type="ECO:0000313" key="3">
    <source>
        <dbReference type="EMBL" id="KZT63153.1"/>
    </source>
</evidence>
<dbReference type="EMBL" id="KV429233">
    <property type="protein sequence ID" value="KZT63153.1"/>
    <property type="molecule type" value="Genomic_DNA"/>
</dbReference>
<evidence type="ECO:0000256" key="1">
    <source>
        <dbReference type="SAM" id="MobiDB-lite"/>
    </source>
</evidence>
<feature type="compositionally biased region" description="Basic and acidic residues" evidence="1">
    <location>
        <begin position="1"/>
        <end position="22"/>
    </location>
</feature>
<gene>
    <name evidence="3" type="ORF">DAEQUDRAFT_815817</name>
</gene>
<keyword evidence="4" id="KW-1185">Reference proteome</keyword>
<proteinExistence type="predicted"/>
<dbReference type="AlphaFoldDB" id="A0A165KHS1"/>
<feature type="region of interest" description="Disordered" evidence="1">
    <location>
        <begin position="1"/>
        <end position="103"/>
    </location>
</feature>
<feature type="domain" description="Fungal-type protein kinase" evidence="2">
    <location>
        <begin position="102"/>
        <end position="246"/>
    </location>
</feature>
<name>A0A165KHS1_9APHY</name>
<protein>
    <recommendedName>
        <fullName evidence="2">Fungal-type protein kinase domain-containing protein</fullName>
    </recommendedName>
</protein>
<dbReference type="InterPro" id="IPR040976">
    <property type="entry name" value="Pkinase_fungal"/>
</dbReference>
<dbReference type="STRING" id="1314783.A0A165KHS1"/>
<dbReference type="Pfam" id="PF17667">
    <property type="entry name" value="Pkinase_fungal"/>
    <property type="match status" value="1"/>
</dbReference>
<dbReference type="OrthoDB" id="2803541at2759"/>
<evidence type="ECO:0000313" key="4">
    <source>
        <dbReference type="Proteomes" id="UP000076727"/>
    </source>
</evidence>
<evidence type="ECO:0000259" key="2">
    <source>
        <dbReference type="Pfam" id="PF17667"/>
    </source>
</evidence>
<reference evidence="3 4" key="1">
    <citation type="journal article" date="2016" name="Mol. Biol. Evol.">
        <title>Comparative Genomics of Early-Diverging Mushroom-Forming Fungi Provides Insights into the Origins of Lignocellulose Decay Capabilities.</title>
        <authorList>
            <person name="Nagy L.G."/>
            <person name="Riley R."/>
            <person name="Tritt A."/>
            <person name="Adam C."/>
            <person name="Daum C."/>
            <person name="Floudas D."/>
            <person name="Sun H."/>
            <person name="Yadav J.S."/>
            <person name="Pangilinan J."/>
            <person name="Larsson K.H."/>
            <person name="Matsuura K."/>
            <person name="Barry K."/>
            <person name="Labutti K."/>
            <person name="Kuo R."/>
            <person name="Ohm R.A."/>
            <person name="Bhattacharya S.S."/>
            <person name="Shirouzu T."/>
            <person name="Yoshinaga Y."/>
            <person name="Martin F.M."/>
            <person name="Grigoriev I.V."/>
            <person name="Hibbett D.S."/>
        </authorList>
    </citation>
    <scope>NUCLEOTIDE SEQUENCE [LARGE SCALE GENOMIC DNA]</scope>
    <source>
        <strain evidence="3 4">L-15889</strain>
    </source>
</reference>
<organism evidence="3 4">
    <name type="scientific">Daedalea quercina L-15889</name>
    <dbReference type="NCBI Taxonomy" id="1314783"/>
    <lineage>
        <taxon>Eukaryota</taxon>
        <taxon>Fungi</taxon>
        <taxon>Dikarya</taxon>
        <taxon>Basidiomycota</taxon>
        <taxon>Agaricomycotina</taxon>
        <taxon>Agaricomycetes</taxon>
        <taxon>Polyporales</taxon>
        <taxon>Fomitopsis</taxon>
    </lineage>
</organism>
<accession>A0A165KHS1</accession>
<dbReference type="Proteomes" id="UP000076727">
    <property type="component" value="Unassembled WGS sequence"/>
</dbReference>
<sequence length="252" mass="27853">MKSQDETKLEEETREAEPRDEIQPECELESQDEAALHDGPSGTQTHMEDDLSETSASGKECSAMSEATTSKRKRAAVEECTSSGSKRPRTEPTPRPPDQRAITHKEAQVIKYVNQLASHNIRSYAIGWLIEDARLRLVYGDRMGLVFTKPIDFLGEDATLFLLIVAATGAAGVHDLGIHPNVHFPRDSDGYEIFALDSEYDGATLDLRTEDGETLQFAFDVGPTRKLYTEFGLVGRGTAVVPVKAKNKKARE</sequence>
<feature type="compositionally biased region" description="Acidic residues" evidence="1">
    <location>
        <begin position="23"/>
        <end position="32"/>
    </location>
</feature>
<feature type="compositionally biased region" description="Basic and acidic residues" evidence="1">
    <location>
        <begin position="88"/>
        <end position="103"/>
    </location>
</feature>